<dbReference type="PANTHER" id="PTHR12390:SF0">
    <property type="entry name" value="UROPORPHYRINOGEN-III SYNTHASE"/>
    <property type="match status" value="1"/>
</dbReference>
<evidence type="ECO:0000256" key="10">
    <source>
        <dbReference type="ARBA" id="ARBA00048617"/>
    </source>
</evidence>
<evidence type="ECO:0000256" key="1">
    <source>
        <dbReference type="ARBA" id="ARBA00004772"/>
    </source>
</evidence>
<dbReference type="GeneID" id="105273592"/>
<comment type="catalytic activity">
    <reaction evidence="10">
        <text>hydroxymethylbilane = uroporphyrinogen III + H2O</text>
        <dbReference type="Rhea" id="RHEA:18965"/>
        <dbReference type="ChEBI" id="CHEBI:15377"/>
        <dbReference type="ChEBI" id="CHEBI:57308"/>
        <dbReference type="ChEBI" id="CHEBI:57845"/>
        <dbReference type="EC" id="4.2.1.75"/>
    </reaction>
</comment>
<dbReference type="KEGG" id="fas:105273592"/>
<evidence type="ECO:0000313" key="15">
    <source>
        <dbReference type="RefSeq" id="XP_011314419.1"/>
    </source>
</evidence>
<evidence type="ECO:0000256" key="8">
    <source>
        <dbReference type="ARBA" id="ARBA00032649"/>
    </source>
</evidence>
<protein>
    <recommendedName>
        <fullName evidence="9">Uroporphyrinogen-III synthase</fullName>
        <ecNumber evidence="3">4.2.1.75</ecNumber>
    </recommendedName>
    <alternativeName>
        <fullName evidence="8">Hydroxymethylbilane hydrolyase [cyclizing]</fullName>
    </alternativeName>
    <alternativeName>
        <fullName evidence="7">Uroporphyrinogen-III cosynthase</fullName>
    </alternativeName>
</protein>
<evidence type="ECO:0000256" key="11">
    <source>
        <dbReference type="ARBA" id="ARBA00060039"/>
    </source>
</evidence>
<keyword evidence="5" id="KW-0456">Lyase</keyword>
<evidence type="ECO:0000256" key="7">
    <source>
        <dbReference type="ARBA" id="ARBA00031702"/>
    </source>
</evidence>
<dbReference type="InterPro" id="IPR039793">
    <property type="entry name" value="UROS/Hem4"/>
</dbReference>
<dbReference type="FunFam" id="3.40.50.10090:FF:000003">
    <property type="entry name" value="uroporphyrinogen-III synthase"/>
    <property type="match status" value="1"/>
</dbReference>
<dbReference type="Proteomes" id="UP000694866">
    <property type="component" value="Unplaced"/>
</dbReference>
<gene>
    <name evidence="14 15" type="primary">LOC105273592</name>
</gene>
<dbReference type="CDD" id="cd06578">
    <property type="entry name" value="HemD"/>
    <property type="match status" value="1"/>
</dbReference>
<sequence>MERICRDVVLCKGEKGLTEGQDSYATAFEGAGYSCQVLTAISFSFVNTQKLRDCLETPESYSGLILTSQRAVEAIKKSISENPLKTLWKELPVYCVGPATENLVRNTLDLPNCMGSESGNAQELAKFIISHHNRDNKSLLYPCSGIARETIQRMLEEAEISVEKITAYETRPSETLENDLLDIMKVSPQIAVFFSPSTAKNVMAIAGKHNLIARIKAVAIGPVTAEALKELGLRIYATAAKPDSQALLKSIEEAQIEISS</sequence>
<evidence type="ECO:0000256" key="3">
    <source>
        <dbReference type="ARBA" id="ARBA00013109"/>
    </source>
</evidence>
<feature type="domain" description="Tetrapyrrole biosynthesis uroporphyrinogen III synthase" evidence="12">
    <location>
        <begin position="22"/>
        <end position="248"/>
    </location>
</feature>
<keyword evidence="4" id="KW-0350">Heme biosynthesis</keyword>
<dbReference type="InterPro" id="IPR036108">
    <property type="entry name" value="4pyrrol_syn_uPrphyn_synt_sf"/>
</dbReference>
<evidence type="ECO:0000256" key="9">
    <source>
        <dbReference type="ARBA" id="ARBA00040167"/>
    </source>
</evidence>
<evidence type="ECO:0000256" key="6">
    <source>
        <dbReference type="ARBA" id="ARBA00023244"/>
    </source>
</evidence>
<evidence type="ECO:0000256" key="2">
    <source>
        <dbReference type="ARBA" id="ARBA00008133"/>
    </source>
</evidence>
<accession>A0A9R1TTC2</accession>
<dbReference type="Pfam" id="PF02602">
    <property type="entry name" value="HEM4"/>
    <property type="match status" value="1"/>
</dbReference>
<dbReference type="RefSeq" id="XP_011314419.1">
    <property type="nucleotide sequence ID" value="XM_011316117.1"/>
</dbReference>
<dbReference type="GO" id="GO:0006780">
    <property type="term" value="P:uroporphyrinogen III biosynthetic process"/>
    <property type="evidence" value="ECO:0007669"/>
    <property type="project" value="InterPro"/>
</dbReference>
<dbReference type="EC" id="4.2.1.75" evidence="3"/>
<comment type="similarity">
    <text evidence="2">Belongs to the uroporphyrinogen-III synthase family.</text>
</comment>
<accession>A0A9R1TP54</accession>
<organism evidence="13 14">
    <name type="scientific">Fopius arisanus</name>
    <dbReference type="NCBI Taxonomy" id="64838"/>
    <lineage>
        <taxon>Eukaryota</taxon>
        <taxon>Metazoa</taxon>
        <taxon>Ecdysozoa</taxon>
        <taxon>Arthropoda</taxon>
        <taxon>Hexapoda</taxon>
        <taxon>Insecta</taxon>
        <taxon>Pterygota</taxon>
        <taxon>Neoptera</taxon>
        <taxon>Endopterygota</taxon>
        <taxon>Hymenoptera</taxon>
        <taxon>Apocrita</taxon>
        <taxon>Ichneumonoidea</taxon>
        <taxon>Braconidae</taxon>
        <taxon>Opiinae</taxon>
        <taxon>Fopius</taxon>
    </lineage>
</organism>
<dbReference type="AlphaFoldDB" id="A0A9R1TTC2"/>
<keyword evidence="13" id="KW-1185">Reference proteome</keyword>
<dbReference type="PANTHER" id="PTHR12390">
    <property type="entry name" value="UROPORPHYRINOGEN III SYNTHASE"/>
    <property type="match status" value="1"/>
</dbReference>
<proteinExistence type="inferred from homology"/>
<keyword evidence="6" id="KW-0627">Porphyrin biosynthesis</keyword>
<evidence type="ECO:0000256" key="5">
    <source>
        <dbReference type="ARBA" id="ARBA00023239"/>
    </source>
</evidence>
<dbReference type="Gene3D" id="3.40.50.10090">
    <property type="match status" value="2"/>
</dbReference>
<dbReference type="InterPro" id="IPR003754">
    <property type="entry name" value="4pyrrol_synth_uPrphyn_synth"/>
</dbReference>
<dbReference type="OrthoDB" id="5595751at2759"/>
<comment type="function">
    <text evidence="11">Catalyzes cyclization of the linear tetrapyrrole, hydroxymethylbilane, to the macrocyclic uroporphyrinogen III, the branch point for the various sub-pathways leading to the wide diversity of porphyrins. Porphyrins act as cofactors for a multitude of enzymes that perform a variety of processes within the cell such as methionine synthesis (vitamin B12) or oxygen transport (heme).</text>
</comment>
<evidence type="ECO:0000259" key="12">
    <source>
        <dbReference type="Pfam" id="PF02602"/>
    </source>
</evidence>
<dbReference type="RefSeq" id="XP_011314418.1">
    <property type="nucleotide sequence ID" value="XM_011316116.1"/>
</dbReference>
<dbReference type="CTD" id="31817"/>
<evidence type="ECO:0000256" key="4">
    <source>
        <dbReference type="ARBA" id="ARBA00023133"/>
    </source>
</evidence>
<dbReference type="SUPFAM" id="SSF69618">
    <property type="entry name" value="HemD-like"/>
    <property type="match status" value="1"/>
</dbReference>
<evidence type="ECO:0000313" key="14">
    <source>
        <dbReference type="RefSeq" id="XP_011314418.1"/>
    </source>
</evidence>
<dbReference type="GO" id="GO:0004852">
    <property type="term" value="F:uroporphyrinogen-III synthase activity"/>
    <property type="evidence" value="ECO:0007669"/>
    <property type="project" value="UniProtKB-EC"/>
</dbReference>
<evidence type="ECO:0000313" key="13">
    <source>
        <dbReference type="Proteomes" id="UP000694866"/>
    </source>
</evidence>
<dbReference type="GO" id="GO:0005829">
    <property type="term" value="C:cytosol"/>
    <property type="evidence" value="ECO:0007669"/>
    <property type="project" value="TreeGrafter"/>
</dbReference>
<name>A0A9R1TTC2_9HYME</name>
<dbReference type="GO" id="GO:0006785">
    <property type="term" value="P:heme B biosynthetic process"/>
    <property type="evidence" value="ECO:0007669"/>
    <property type="project" value="UniProtKB-ARBA"/>
</dbReference>
<reference evidence="14 15" key="1">
    <citation type="submission" date="2025-04" db="UniProtKB">
        <authorList>
            <consortium name="RefSeq"/>
        </authorList>
    </citation>
    <scope>IDENTIFICATION</scope>
    <source>
        <strain evidence="14 15">USDA-PBARC FA_bdor</strain>
        <tissue evidence="14 15">Whole organism</tissue>
    </source>
</reference>
<comment type="pathway">
    <text evidence="1">Porphyrin-containing compound metabolism; protoporphyrin-IX biosynthesis; coproporphyrinogen-III from 5-aminolevulinate: step 3/4.</text>
</comment>